<dbReference type="EMBL" id="MU006254">
    <property type="protein sequence ID" value="KAF2818330.1"/>
    <property type="molecule type" value="Genomic_DNA"/>
</dbReference>
<proteinExistence type="predicted"/>
<keyword evidence="3" id="KW-1185">Reference proteome</keyword>
<organism evidence="2 3">
    <name type="scientific">Ophiobolus disseminans</name>
    <dbReference type="NCBI Taxonomy" id="1469910"/>
    <lineage>
        <taxon>Eukaryota</taxon>
        <taxon>Fungi</taxon>
        <taxon>Dikarya</taxon>
        <taxon>Ascomycota</taxon>
        <taxon>Pezizomycotina</taxon>
        <taxon>Dothideomycetes</taxon>
        <taxon>Pleosporomycetidae</taxon>
        <taxon>Pleosporales</taxon>
        <taxon>Pleosporineae</taxon>
        <taxon>Phaeosphaeriaceae</taxon>
        <taxon>Ophiobolus</taxon>
    </lineage>
</organism>
<feature type="chain" id="PRO_5025656362" evidence="1">
    <location>
        <begin position="21"/>
        <end position="195"/>
    </location>
</feature>
<accession>A0A6A6ZBA9</accession>
<dbReference type="Proteomes" id="UP000799424">
    <property type="component" value="Unassembled WGS sequence"/>
</dbReference>
<reference evidence="2" key="1">
    <citation type="journal article" date="2020" name="Stud. Mycol.">
        <title>101 Dothideomycetes genomes: a test case for predicting lifestyles and emergence of pathogens.</title>
        <authorList>
            <person name="Haridas S."/>
            <person name="Albert R."/>
            <person name="Binder M."/>
            <person name="Bloem J."/>
            <person name="Labutti K."/>
            <person name="Salamov A."/>
            <person name="Andreopoulos B."/>
            <person name="Baker S."/>
            <person name="Barry K."/>
            <person name="Bills G."/>
            <person name="Bluhm B."/>
            <person name="Cannon C."/>
            <person name="Castanera R."/>
            <person name="Culley D."/>
            <person name="Daum C."/>
            <person name="Ezra D."/>
            <person name="Gonzalez J."/>
            <person name="Henrissat B."/>
            <person name="Kuo A."/>
            <person name="Liang C."/>
            <person name="Lipzen A."/>
            <person name="Lutzoni F."/>
            <person name="Magnuson J."/>
            <person name="Mondo S."/>
            <person name="Nolan M."/>
            <person name="Ohm R."/>
            <person name="Pangilinan J."/>
            <person name="Park H.-J."/>
            <person name="Ramirez L."/>
            <person name="Alfaro M."/>
            <person name="Sun H."/>
            <person name="Tritt A."/>
            <person name="Yoshinaga Y."/>
            <person name="Zwiers L.-H."/>
            <person name="Turgeon B."/>
            <person name="Goodwin S."/>
            <person name="Spatafora J."/>
            <person name="Crous P."/>
            <person name="Grigoriev I."/>
        </authorList>
    </citation>
    <scope>NUCLEOTIDE SEQUENCE</scope>
    <source>
        <strain evidence="2">CBS 113818</strain>
    </source>
</reference>
<sequence>MRPYLLFLYGVQLLTYHVLAAPQPMASYDLGKNGEIGATTWIYTKKFGPFADLTKEGVEGAWQLAERCYAWLEENHGNPGVVKEANPPAARAQMVAVTFFPGKKGGYSAALNARSFGSTKARDDINKNAPALKEAIGPVSIQLIHAETLSWLIGEKTFQLELTDKREGRGKQYPTGTITVVYGRRGTDFAIEDGV</sequence>
<feature type="signal peptide" evidence="1">
    <location>
        <begin position="1"/>
        <end position="20"/>
    </location>
</feature>
<evidence type="ECO:0000313" key="2">
    <source>
        <dbReference type="EMBL" id="KAF2818330.1"/>
    </source>
</evidence>
<evidence type="ECO:0000313" key="3">
    <source>
        <dbReference type="Proteomes" id="UP000799424"/>
    </source>
</evidence>
<gene>
    <name evidence="2" type="ORF">CC86DRAFT_389049</name>
</gene>
<evidence type="ECO:0000256" key="1">
    <source>
        <dbReference type="SAM" id="SignalP"/>
    </source>
</evidence>
<name>A0A6A6ZBA9_9PLEO</name>
<dbReference type="AlphaFoldDB" id="A0A6A6ZBA9"/>
<protein>
    <submittedName>
        <fullName evidence="2">Uncharacterized protein</fullName>
    </submittedName>
</protein>
<keyword evidence="1" id="KW-0732">Signal</keyword>